<dbReference type="GeneID" id="54470186"/>
<dbReference type="EMBL" id="MU001633">
    <property type="protein sequence ID" value="KAF2485654.1"/>
    <property type="molecule type" value="Genomic_DNA"/>
</dbReference>
<evidence type="ECO:0000313" key="3">
    <source>
        <dbReference type="Proteomes" id="UP000799767"/>
    </source>
</evidence>
<feature type="compositionally biased region" description="Low complexity" evidence="1">
    <location>
        <begin position="171"/>
        <end position="186"/>
    </location>
</feature>
<feature type="compositionally biased region" description="Polar residues" evidence="1">
    <location>
        <begin position="509"/>
        <end position="525"/>
    </location>
</feature>
<keyword evidence="3" id="KW-1185">Reference proteome</keyword>
<proteinExistence type="predicted"/>
<evidence type="ECO:0000313" key="2">
    <source>
        <dbReference type="EMBL" id="KAF2485654.1"/>
    </source>
</evidence>
<feature type="region of interest" description="Disordered" evidence="1">
    <location>
        <begin position="450"/>
        <end position="478"/>
    </location>
</feature>
<organism evidence="2 3">
    <name type="scientific">Neohortaea acidophila</name>
    <dbReference type="NCBI Taxonomy" id="245834"/>
    <lineage>
        <taxon>Eukaryota</taxon>
        <taxon>Fungi</taxon>
        <taxon>Dikarya</taxon>
        <taxon>Ascomycota</taxon>
        <taxon>Pezizomycotina</taxon>
        <taxon>Dothideomycetes</taxon>
        <taxon>Dothideomycetidae</taxon>
        <taxon>Mycosphaerellales</taxon>
        <taxon>Teratosphaeriaceae</taxon>
        <taxon>Neohortaea</taxon>
    </lineage>
</organism>
<dbReference type="Proteomes" id="UP000799767">
    <property type="component" value="Unassembled WGS sequence"/>
</dbReference>
<feature type="region of interest" description="Disordered" evidence="1">
    <location>
        <begin position="121"/>
        <end position="145"/>
    </location>
</feature>
<feature type="region of interest" description="Disordered" evidence="1">
    <location>
        <begin position="631"/>
        <end position="661"/>
    </location>
</feature>
<sequence>MMRPLNEHAHCNCVSIDAYCRIKCISMQVTDLTRTSQRHLPPQPRSFLLNSSHPPDVTCQFAAQVCLSACNFTSAFSSCSLLSSLLFGSFFALHPKLLSLPTSVGKQCCSCSPCPRLLPDMDDTDRENQPPNAATPLTFPPLDIRETSPLEFPPLQIVPESALRSTVNSGPAANAPAPTRHAPTPTQVAKPPVDQSMPPPPLPAHIRQRTAPNEFRPGPPPTRKPYPLNDTDFVANPFAPPQPPPAAPVYEEDEVHVDTDDGQDGVYFVNADAQSWAASLPEEDDPAVQADIPWQAVLAVQRNQHEQQLAAQVAAVAATSANDTLQGSAPAWPEIPDHLAQWRDDLLIRNVVRQIKRRLQRGAEFTFQIRFPWGAADVTCAHPYCRAARRIVPLGGYYVELGRDGQPPDYYCLLCVEGMWNGEGMKEPLPDPQVNVQQAGLEQATAVFNLDGDLPNKSDLDEPARPRPQIRIPQSLLSSKHAPSYEELLAAEQEEEERPRSITPRYSPETLQPMSPTPRSGSITPVYSAPTPGSEHASPEGTTGDSEAERPPTQFQHLAKFMKAGESLNDDEKAAFELWKAVSVEQIFWIDFHAKYAATMSQYNVATGDRIDSPEVTTRIVFTARERAEVEVAPATDASEGEADTESDAHMSGEDGKPPVIVESVTSSTGVVLSRQQCEGSDLSEVLKMFLGGQRD</sequence>
<feature type="region of interest" description="Disordered" evidence="1">
    <location>
        <begin position="490"/>
        <end position="551"/>
    </location>
</feature>
<reference evidence="2" key="1">
    <citation type="journal article" date="2020" name="Stud. Mycol.">
        <title>101 Dothideomycetes genomes: a test case for predicting lifestyles and emergence of pathogens.</title>
        <authorList>
            <person name="Haridas S."/>
            <person name="Albert R."/>
            <person name="Binder M."/>
            <person name="Bloem J."/>
            <person name="Labutti K."/>
            <person name="Salamov A."/>
            <person name="Andreopoulos B."/>
            <person name="Baker S."/>
            <person name="Barry K."/>
            <person name="Bills G."/>
            <person name="Bluhm B."/>
            <person name="Cannon C."/>
            <person name="Castanera R."/>
            <person name="Culley D."/>
            <person name="Daum C."/>
            <person name="Ezra D."/>
            <person name="Gonzalez J."/>
            <person name="Henrissat B."/>
            <person name="Kuo A."/>
            <person name="Liang C."/>
            <person name="Lipzen A."/>
            <person name="Lutzoni F."/>
            <person name="Magnuson J."/>
            <person name="Mondo S."/>
            <person name="Nolan M."/>
            <person name="Ohm R."/>
            <person name="Pangilinan J."/>
            <person name="Park H.-J."/>
            <person name="Ramirez L."/>
            <person name="Alfaro M."/>
            <person name="Sun H."/>
            <person name="Tritt A."/>
            <person name="Yoshinaga Y."/>
            <person name="Zwiers L.-H."/>
            <person name="Turgeon B."/>
            <person name="Goodwin S."/>
            <person name="Spatafora J."/>
            <person name="Crous P."/>
            <person name="Grigoriev I."/>
        </authorList>
    </citation>
    <scope>NUCLEOTIDE SEQUENCE</scope>
    <source>
        <strain evidence="2">CBS 113389</strain>
    </source>
</reference>
<feature type="compositionally biased region" description="Basic and acidic residues" evidence="1">
    <location>
        <begin position="454"/>
        <end position="465"/>
    </location>
</feature>
<name>A0A6A6Q0Y4_9PEZI</name>
<dbReference type="AlphaFoldDB" id="A0A6A6Q0Y4"/>
<accession>A0A6A6Q0Y4</accession>
<evidence type="ECO:0000256" key="1">
    <source>
        <dbReference type="SAM" id="MobiDB-lite"/>
    </source>
</evidence>
<protein>
    <submittedName>
        <fullName evidence="2">Uncharacterized protein</fullName>
    </submittedName>
</protein>
<gene>
    <name evidence="2" type="ORF">BDY17DRAFT_109633</name>
</gene>
<dbReference type="RefSeq" id="XP_033592223.1">
    <property type="nucleotide sequence ID" value="XM_033729184.1"/>
</dbReference>
<feature type="region of interest" description="Disordered" evidence="1">
    <location>
        <begin position="164"/>
        <end position="226"/>
    </location>
</feature>
<feature type="compositionally biased region" description="Basic and acidic residues" evidence="1">
    <location>
        <begin position="647"/>
        <end position="657"/>
    </location>
</feature>
<dbReference type="OrthoDB" id="3637835at2759"/>